<dbReference type="Gene3D" id="2.60.40.640">
    <property type="match status" value="2"/>
</dbReference>
<sequence length="396" mass="44224">MAGVQCFAILTSDPRGLCWAGGVLDGKIVLNITTPLPVRGIRMAFLGEGRVEWTDGVKVKQKSKEAKTSKTAWKKVRKLRETEIYSRTTTILFGADPESTFNYILPAGNHIMPFELPVPSDLPSSFEGTHGYVRYWLECILDVAGNAEQITKKAFTVISKCNLNTDPLADKEIKRQQKVSVCCACCTPGYYDIRYCVARRGYVPGEKILVDIRARNYTNNIVHLVLRFKMVTSYHAQGKCLRVKKTLQEGEKILETSETLKWNPEIPVPPLPPSGLGGSRVIDIGYWLEVDMYSKAFFSDSLHFNDEIKIGTLPLKHVMETTTVQHGRSSGVGADHLLPVGFPVPESRSLPVASPLRKNIFNWIPSKVESPRPPNGYQVYNGQIKKHSSPSNSSLW</sequence>
<proteinExistence type="inferred from homology"/>
<dbReference type="Pfam" id="PF00339">
    <property type="entry name" value="Arrestin_N"/>
    <property type="match status" value="1"/>
</dbReference>
<keyword evidence="5" id="KW-1185">Reference proteome</keyword>
<dbReference type="Pfam" id="PF02752">
    <property type="entry name" value="Arrestin_C"/>
    <property type="match status" value="1"/>
</dbReference>
<dbReference type="InterPro" id="IPR050357">
    <property type="entry name" value="Arrestin_domain-protein"/>
</dbReference>
<dbReference type="EMBL" id="CAJHNH020000520">
    <property type="protein sequence ID" value="CAG5118249.1"/>
    <property type="molecule type" value="Genomic_DNA"/>
</dbReference>
<dbReference type="PANTHER" id="PTHR11188:SF176">
    <property type="entry name" value="ARRESTIN DOMAIN-CONTAINING PROTEIN 1"/>
    <property type="match status" value="1"/>
</dbReference>
<reference evidence="4" key="1">
    <citation type="submission" date="2021-04" db="EMBL/GenBank/DDBJ databases">
        <authorList>
            <consortium name="Molecular Ecology Group"/>
        </authorList>
    </citation>
    <scope>NUCLEOTIDE SEQUENCE</scope>
</reference>
<protein>
    <recommendedName>
        <fullName evidence="3">Arrestin C-terminal-like domain-containing protein</fullName>
    </recommendedName>
</protein>
<evidence type="ECO:0000256" key="2">
    <source>
        <dbReference type="SAM" id="MobiDB-lite"/>
    </source>
</evidence>
<dbReference type="InterPro" id="IPR014756">
    <property type="entry name" value="Ig_E-set"/>
</dbReference>
<feature type="region of interest" description="Disordered" evidence="2">
    <location>
        <begin position="374"/>
        <end position="396"/>
    </location>
</feature>
<comment type="similarity">
    <text evidence="1">Belongs to the arrestin family.</text>
</comment>
<dbReference type="GO" id="GO:0015031">
    <property type="term" value="P:protein transport"/>
    <property type="evidence" value="ECO:0007669"/>
    <property type="project" value="TreeGrafter"/>
</dbReference>
<dbReference type="GO" id="GO:0005737">
    <property type="term" value="C:cytoplasm"/>
    <property type="evidence" value="ECO:0007669"/>
    <property type="project" value="TreeGrafter"/>
</dbReference>
<dbReference type="InterPro" id="IPR011021">
    <property type="entry name" value="Arrestin-like_N"/>
</dbReference>
<dbReference type="InterPro" id="IPR014752">
    <property type="entry name" value="Arrestin-like_C"/>
</dbReference>
<dbReference type="InterPro" id="IPR011022">
    <property type="entry name" value="Arrestin_C-like"/>
</dbReference>
<feature type="domain" description="Arrestin C-terminal-like" evidence="3">
    <location>
        <begin position="187"/>
        <end position="315"/>
    </location>
</feature>
<name>A0A8S3YMB9_9EUPU</name>
<evidence type="ECO:0000259" key="3">
    <source>
        <dbReference type="SMART" id="SM01017"/>
    </source>
</evidence>
<evidence type="ECO:0000313" key="4">
    <source>
        <dbReference type="EMBL" id="CAG5118249.1"/>
    </source>
</evidence>
<comment type="caution">
    <text evidence="4">The sequence shown here is derived from an EMBL/GenBank/DDBJ whole genome shotgun (WGS) entry which is preliminary data.</text>
</comment>
<dbReference type="AlphaFoldDB" id="A0A8S3YMB9"/>
<organism evidence="4 5">
    <name type="scientific">Candidula unifasciata</name>
    <dbReference type="NCBI Taxonomy" id="100452"/>
    <lineage>
        <taxon>Eukaryota</taxon>
        <taxon>Metazoa</taxon>
        <taxon>Spiralia</taxon>
        <taxon>Lophotrochozoa</taxon>
        <taxon>Mollusca</taxon>
        <taxon>Gastropoda</taxon>
        <taxon>Heterobranchia</taxon>
        <taxon>Euthyneura</taxon>
        <taxon>Panpulmonata</taxon>
        <taxon>Eupulmonata</taxon>
        <taxon>Stylommatophora</taxon>
        <taxon>Helicina</taxon>
        <taxon>Helicoidea</taxon>
        <taxon>Geomitridae</taxon>
        <taxon>Candidula</taxon>
    </lineage>
</organism>
<dbReference type="SMART" id="SM01017">
    <property type="entry name" value="Arrestin_C"/>
    <property type="match status" value="1"/>
</dbReference>
<dbReference type="OrthoDB" id="2333384at2759"/>
<evidence type="ECO:0000313" key="5">
    <source>
        <dbReference type="Proteomes" id="UP000678393"/>
    </source>
</evidence>
<dbReference type="SUPFAM" id="SSF81296">
    <property type="entry name" value="E set domains"/>
    <property type="match status" value="2"/>
</dbReference>
<gene>
    <name evidence="4" type="ORF">CUNI_LOCUS3807</name>
</gene>
<accession>A0A8S3YMB9</accession>
<dbReference type="Proteomes" id="UP000678393">
    <property type="component" value="Unassembled WGS sequence"/>
</dbReference>
<dbReference type="PANTHER" id="PTHR11188">
    <property type="entry name" value="ARRESTIN DOMAIN CONTAINING PROTEIN"/>
    <property type="match status" value="1"/>
</dbReference>
<evidence type="ECO:0000256" key="1">
    <source>
        <dbReference type="ARBA" id="ARBA00005298"/>
    </source>
</evidence>